<evidence type="ECO:0000256" key="1">
    <source>
        <dbReference type="ARBA" id="ARBA00023157"/>
    </source>
</evidence>
<dbReference type="AlphaFoldDB" id="A0AAV7XEG0"/>
<evidence type="ECO:0000313" key="6">
    <source>
        <dbReference type="Proteomes" id="UP001075354"/>
    </source>
</evidence>
<comment type="caution">
    <text evidence="5">The sequence shown here is derived from an EMBL/GenBank/DDBJ whole genome shotgun (WGS) entry which is preliminary data.</text>
</comment>
<sequence length="361" mass="37931">MPRARELAGLALLLALHGAAGAKAANEAPPATAAATKATGQAATTAPATAATASATAATAATEDGRATAAVPTNRIINGDAVPAGKYPFFAIVRCSLSSRYTSDCGGALVTSRWVVTAAHCLLPASPPSGLSAYSPCDLIHVLPGVVAYDKRGRYPWLPTDRQIKHPTYNPRSYQGRWYDIALVRLVNAVPTNANVGVIPLPTERESLRDPADDGATLTIMGIGETMAPHPTPGVDELRAGHMTFMNMRRCKEINSQVVEGVNFCLSTQARGDRFCTGDSGGPIVGDPSNSGRVALVGVIIKGPAASSGSVCVVNQPYYAVRVFHFREWINNYIQDDDTSQQSCSCVCPTCDRSCLAFPGK</sequence>
<keyword evidence="1" id="KW-1015">Disulfide bond</keyword>
<comment type="similarity">
    <text evidence="2">Belongs to the peptidase S1 family. CLIP subfamily.</text>
</comment>
<dbReference type="PRINTS" id="PR00722">
    <property type="entry name" value="CHYMOTRYPSIN"/>
</dbReference>
<dbReference type="InterPro" id="IPR001254">
    <property type="entry name" value="Trypsin_dom"/>
</dbReference>
<dbReference type="InterPro" id="IPR043504">
    <property type="entry name" value="Peptidase_S1_PA_chymotrypsin"/>
</dbReference>
<dbReference type="CDD" id="cd00190">
    <property type="entry name" value="Tryp_SPc"/>
    <property type="match status" value="1"/>
</dbReference>
<proteinExistence type="inferred from homology"/>
<dbReference type="PROSITE" id="PS00134">
    <property type="entry name" value="TRYPSIN_HIS"/>
    <property type="match status" value="1"/>
</dbReference>
<dbReference type="Pfam" id="PF00089">
    <property type="entry name" value="Trypsin"/>
    <property type="match status" value="1"/>
</dbReference>
<evidence type="ECO:0000256" key="2">
    <source>
        <dbReference type="ARBA" id="ARBA00024195"/>
    </source>
</evidence>
<dbReference type="SUPFAM" id="SSF50494">
    <property type="entry name" value="Trypsin-like serine proteases"/>
    <property type="match status" value="1"/>
</dbReference>
<evidence type="ECO:0000256" key="3">
    <source>
        <dbReference type="SAM" id="SignalP"/>
    </source>
</evidence>
<organism evidence="5 6">
    <name type="scientific">Megalurothrips usitatus</name>
    <name type="common">bean blossom thrips</name>
    <dbReference type="NCBI Taxonomy" id="439358"/>
    <lineage>
        <taxon>Eukaryota</taxon>
        <taxon>Metazoa</taxon>
        <taxon>Ecdysozoa</taxon>
        <taxon>Arthropoda</taxon>
        <taxon>Hexapoda</taxon>
        <taxon>Insecta</taxon>
        <taxon>Pterygota</taxon>
        <taxon>Neoptera</taxon>
        <taxon>Paraneoptera</taxon>
        <taxon>Thysanoptera</taxon>
        <taxon>Terebrantia</taxon>
        <taxon>Thripoidea</taxon>
        <taxon>Thripidae</taxon>
        <taxon>Megalurothrips</taxon>
    </lineage>
</organism>
<evidence type="ECO:0000259" key="4">
    <source>
        <dbReference type="PROSITE" id="PS50240"/>
    </source>
</evidence>
<name>A0AAV7XEG0_9NEOP</name>
<dbReference type="InterPro" id="IPR051487">
    <property type="entry name" value="Ser/Thr_Proteases_Immune/Dev"/>
</dbReference>
<accession>A0AAV7XEG0</accession>
<feature type="chain" id="PRO_5043451343" description="Peptidase S1 domain-containing protein" evidence="3">
    <location>
        <begin position="25"/>
        <end position="361"/>
    </location>
</feature>
<keyword evidence="3" id="KW-0732">Signal</keyword>
<gene>
    <name evidence="5" type="ORF">ONE63_002314</name>
</gene>
<dbReference type="Proteomes" id="UP001075354">
    <property type="component" value="Chromosome 12"/>
</dbReference>
<feature type="domain" description="Peptidase S1" evidence="4">
    <location>
        <begin position="76"/>
        <end position="335"/>
    </location>
</feature>
<feature type="signal peptide" evidence="3">
    <location>
        <begin position="1"/>
        <end position="24"/>
    </location>
</feature>
<protein>
    <recommendedName>
        <fullName evidence="4">Peptidase S1 domain-containing protein</fullName>
    </recommendedName>
</protein>
<dbReference type="InterPro" id="IPR018114">
    <property type="entry name" value="TRYPSIN_HIS"/>
</dbReference>
<dbReference type="PROSITE" id="PS50240">
    <property type="entry name" value="TRYPSIN_DOM"/>
    <property type="match status" value="1"/>
</dbReference>
<dbReference type="PANTHER" id="PTHR24256">
    <property type="entry name" value="TRYPTASE-RELATED"/>
    <property type="match status" value="1"/>
</dbReference>
<reference evidence="5" key="1">
    <citation type="submission" date="2022-12" db="EMBL/GenBank/DDBJ databases">
        <title>Chromosome-level genome assembly of the bean flower thrips Megalurothrips usitatus.</title>
        <authorList>
            <person name="Ma L."/>
            <person name="Liu Q."/>
            <person name="Li H."/>
            <person name="Cai W."/>
        </authorList>
    </citation>
    <scope>NUCLEOTIDE SEQUENCE</scope>
    <source>
        <strain evidence="5">Cailab_2022a</strain>
    </source>
</reference>
<evidence type="ECO:0000313" key="5">
    <source>
        <dbReference type="EMBL" id="KAJ1521991.1"/>
    </source>
</evidence>
<dbReference type="EMBL" id="JAPTSV010000012">
    <property type="protein sequence ID" value="KAJ1521991.1"/>
    <property type="molecule type" value="Genomic_DNA"/>
</dbReference>
<dbReference type="Gene3D" id="2.40.10.10">
    <property type="entry name" value="Trypsin-like serine proteases"/>
    <property type="match status" value="1"/>
</dbReference>
<dbReference type="GO" id="GO:0006508">
    <property type="term" value="P:proteolysis"/>
    <property type="evidence" value="ECO:0007669"/>
    <property type="project" value="InterPro"/>
</dbReference>
<dbReference type="SMART" id="SM00020">
    <property type="entry name" value="Tryp_SPc"/>
    <property type="match status" value="1"/>
</dbReference>
<keyword evidence="6" id="KW-1185">Reference proteome</keyword>
<dbReference type="GO" id="GO:0004252">
    <property type="term" value="F:serine-type endopeptidase activity"/>
    <property type="evidence" value="ECO:0007669"/>
    <property type="project" value="InterPro"/>
</dbReference>
<dbReference type="InterPro" id="IPR001314">
    <property type="entry name" value="Peptidase_S1A"/>
</dbReference>
<dbReference type="InterPro" id="IPR009003">
    <property type="entry name" value="Peptidase_S1_PA"/>
</dbReference>